<proteinExistence type="predicted"/>
<dbReference type="CDD" id="cd02947">
    <property type="entry name" value="TRX_family"/>
    <property type="match status" value="1"/>
</dbReference>
<reference evidence="3" key="1">
    <citation type="journal article" date="2019" name="Int. J. Syst. Evol. Microbiol.">
        <title>The Global Catalogue of Microorganisms (GCM) 10K type strain sequencing project: providing services to taxonomists for standard genome sequencing and annotation.</title>
        <authorList>
            <consortium name="The Broad Institute Genomics Platform"/>
            <consortium name="The Broad Institute Genome Sequencing Center for Infectious Disease"/>
            <person name="Wu L."/>
            <person name="Ma J."/>
        </authorList>
    </citation>
    <scope>NUCLEOTIDE SEQUENCE [LARGE SCALE GENOMIC DNA]</scope>
    <source>
        <strain evidence="3">JCM 19635</strain>
    </source>
</reference>
<keyword evidence="3" id="KW-1185">Reference proteome</keyword>
<dbReference type="InterPro" id="IPR036249">
    <property type="entry name" value="Thioredoxin-like_sf"/>
</dbReference>
<dbReference type="Gene3D" id="3.40.30.10">
    <property type="entry name" value="Glutaredoxin"/>
    <property type="match status" value="1"/>
</dbReference>
<dbReference type="RefSeq" id="WP_380204117.1">
    <property type="nucleotide sequence ID" value="NZ_JBHTEK010000001.1"/>
</dbReference>
<sequence>MIENLINSAVIDTNDEGLRRYTHDRLKVFAKFTAEDCATCGLLAPGFRKVADDQAYQGILFVRLNSDENPVAKLMMAQREAPFFVSYCQGRLLECETCDTPAAMVAQLDRLRAFKSHTA</sequence>
<evidence type="ECO:0000313" key="3">
    <source>
        <dbReference type="Proteomes" id="UP001596513"/>
    </source>
</evidence>
<comment type="caution">
    <text evidence="2">The sequence shown here is derived from an EMBL/GenBank/DDBJ whole genome shotgun (WGS) entry which is preliminary data.</text>
</comment>
<dbReference type="InterPro" id="IPR013766">
    <property type="entry name" value="Thioredoxin_domain"/>
</dbReference>
<evidence type="ECO:0000259" key="1">
    <source>
        <dbReference type="Pfam" id="PF00085"/>
    </source>
</evidence>
<dbReference type="EMBL" id="JBHTEK010000001">
    <property type="protein sequence ID" value="MFC7668641.1"/>
    <property type="molecule type" value="Genomic_DNA"/>
</dbReference>
<protein>
    <submittedName>
        <fullName evidence="2">Thioredoxin domain-containing protein</fullName>
    </submittedName>
</protein>
<dbReference type="Pfam" id="PF00085">
    <property type="entry name" value="Thioredoxin"/>
    <property type="match status" value="1"/>
</dbReference>
<name>A0ABW2U6Y5_9BACT</name>
<dbReference type="SUPFAM" id="SSF52833">
    <property type="entry name" value="Thioredoxin-like"/>
    <property type="match status" value="1"/>
</dbReference>
<gene>
    <name evidence="2" type="ORF">ACFQT0_15645</name>
</gene>
<feature type="domain" description="Thioredoxin" evidence="1">
    <location>
        <begin position="25"/>
        <end position="91"/>
    </location>
</feature>
<evidence type="ECO:0000313" key="2">
    <source>
        <dbReference type="EMBL" id="MFC7668641.1"/>
    </source>
</evidence>
<organism evidence="2 3">
    <name type="scientific">Hymenobacter humi</name>
    <dbReference type="NCBI Taxonomy" id="1411620"/>
    <lineage>
        <taxon>Bacteria</taxon>
        <taxon>Pseudomonadati</taxon>
        <taxon>Bacteroidota</taxon>
        <taxon>Cytophagia</taxon>
        <taxon>Cytophagales</taxon>
        <taxon>Hymenobacteraceae</taxon>
        <taxon>Hymenobacter</taxon>
    </lineage>
</organism>
<accession>A0ABW2U6Y5</accession>
<dbReference type="Proteomes" id="UP001596513">
    <property type="component" value="Unassembled WGS sequence"/>
</dbReference>